<evidence type="ECO:0000313" key="2">
    <source>
        <dbReference type="Proteomes" id="UP000680348"/>
    </source>
</evidence>
<dbReference type="Proteomes" id="UP000680348">
    <property type="component" value="Unassembled WGS sequence"/>
</dbReference>
<accession>A0A942I2I1</accession>
<comment type="caution">
    <text evidence="1">The sequence shown here is derived from an EMBL/GenBank/DDBJ whole genome shotgun (WGS) entry which is preliminary data.</text>
</comment>
<organism evidence="1 2">
    <name type="scientific">Pseudaminobacter soli</name>
    <name type="common">ex Zhang et al. 2022</name>
    <dbReference type="NCBI Taxonomy" id="2831468"/>
    <lineage>
        <taxon>Bacteria</taxon>
        <taxon>Pseudomonadati</taxon>
        <taxon>Pseudomonadota</taxon>
        <taxon>Alphaproteobacteria</taxon>
        <taxon>Hyphomicrobiales</taxon>
        <taxon>Phyllobacteriaceae</taxon>
        <taxon>Pseudaminobacter</taxon>
    </lineage>
</organism>
<dbReference type="EMBL" id="JAGWCR010000004">
    <property type="protein sequence ID" value="MBS3648783.1"/>
    <property type="molecule type" value="Genomic_DNA"/>
</dbReference>
<dbReference type="RefSeq" id="WP_188254346.1">
    <property type="nucleotide sequence ID" value="NZ_JABVCF010000004.1"/>
</dbReference>
<name>A0A942I2I1_9HYPH</name>
<protein>
    <submittedName>
        <fullName evidence="1">Uncharacterized protein</fullName>
    </submittedName>
</protein>
<evidence type="ECO:0000313" key="1">
    <source>
        <dbReference type="EMBL" id="MBS3648783.1"/>
    </source>
</evidence>
<proteinExistence type="predicted"/>
<gene>
    <name evidence="1" type="ORF">KEU06_09215</name>
</gene>
<reference evidence="1" key="1">
    <citation type="submission" date="2021-04" db="EMBL/GenBank/DDBJ databases">
        <title>Pseudaminobacter soli sp. nov., isolated from paddy soil contaminated by heavy metals.</title>
        <authorList>
            <person name="Zhang K."/>
        </authorList>
    </citation>
    <scope>NUCLEOTIDE SEQUENCE</scope>
    <source>
        <strain evidence="1">19-2017</strain>
    </source>
</reference>
<dbReference type="AlphaFoldDB" id="A0A942I2I1"/>
<keyword evidence="2" id="KW-1185">Reference proteome</keyword>
<sequence>MQMKSILSPRETEFLVDLFRKSKGEPWEPNNPKHPFFDKAIKAGYLRRADGRCGFERFKDSFVAWTEAGHNALTLSEAVMEPVRRQEIIRHRAMGIVNAATN</sequence>